<accession>A0A7W4YXE0</accession>
<protein>
    <submittedName>
        <fullName evidence="3">Uncharacterized protein</fullName>
    </submittedName>
</protein>
<dbReference type="SUPFAM" id="SSF52096">
    <property type="entry name" value="ClpP/crotonase"/>
    <property type="match status" value="1"/>
</dbReference>
<evidence type="ECO:0000256" key="2">
    <source>
        <dbReference type="SAM" id="SignalP"/>
    </source>
</evidence>
<feature type="region of interest" description="Disordered" evidence="1">
    <location>
        <begin position="192"/>
        <end position="211"/>
    </location>
</feature>
<proteinExistence type="predicted"/>
<keyword evidence="2" id="KW-0732">Signal</keyword>
<dbReference type="AlphaFoldDB" id="A0A7W4YXE0"/>
<comment type="caution">
    <text evidence="3">The sequence shown here is derived from an EMBL/GenBank/DDBJ whole genome shotgun (WGS) entry which is preliminary data.</text>
</comment>
<dbReference type="InterPro" id="IPR029045">
    <property type="entry name" value="ClpP/crotonase-like_dom_sf"/>
</dbReference>
<gene>
    <name evidence="3" type="ORF">FHR70_003501</name>
</gene>
<evidence type="ECO:0000256" key="1">
    <source>
        <dbReference type="SAM" id="MobiDB-lite"/>
    </source>
</evidence>
<evidence type="ECO:0000313" key="4">
    <source>
        <dbReference type="Proteomes" id="UP000532010"/>
    </source>
</evidence>
<dbReference type="EMBL" id="JACHWB010000004">
    <property type="protein sequence ID" value="MBB3020420.1"/>
    <property type="molecule type" value="Genomic_DNA"/>
</dbReference>
<feature type="compositionally biased region" description="Low complexity" evidence="1">
    <location>
        <begin position="198"/>
        <end position="211"/>
    </location>
</feature>
<evidence type="ECO:0000313" key="3">
    <source>
        <dbReference type="EMBL" id="MBB3020420.1"/>
    </source>
</evidence>
<reference evidence="3 4" key="1">
    <citation type="submission" date="2020-08" db="EMBL/GenBank/DDBJ databases">
        <title>The Agave Microbiome: Exploring the role of microbial communities in plant adaptations to desert environments.</title>
        <authorList>
            <person name="Partida-Martinez L.P."/>
        </authorList>
    </citation>
    <scope>NUCLEOTIDE SEQUENCE [LARGE SCALE GENOMIC DNA]</scope>
    <source>
        <strain evidence="3 4">AT3.9</strain>
    </source>
</reference>
<sequence>MDMMSRTLLRTLAICFGVTLSQQAAAADIRTGTLPDGSTIVIVTGDFVASDIEVFKSKIAGVRKGVVALDSNGGSLHAGIQMGTAIRLRGLATVVPVGSQCASACAIAWLGGTPRMMGSDAKIGFHAAYRLENGAAIETGVGNALLGAYLSNLGLSDQAIVYVTMAAPSSMTWLSRREAETLGIDILNETEDRPPAVSAPRQESPAPASPAPTLSAEFLARQFAHEYFEKLGSYAGATSELFEESYAASVFYHNKTVPRGQIVREKVNYGARWPKRSYKWREETLSVSCAPGGQTCTVEGLVNWTARSDERRKSAAGVASMRLTIMWDGVRRQIIEEVSKVVAKDS</sequence>
<name>A0A7W4YXE0_9HYPH</name>
<dbReference type="Proteomes" id="UP000532010">
    <property type="component" value="Unassembled WGS sequence"/>
</dbReference>
<feature type="signal peptide" evidence="2">
    <location>
        <begin position="1"/>
        <end position="26"/>
    </location>
</feature>
<keyword evidence="4" id="KW-1185">Reference proteome</keyword>
<organism evidence="3 4">
    <name type="scientific">Microvirga lupini</name>
    <dbReference type="NCBI Taxonomy" id="420324"/>
    <lineage>
        <taxon>Bacteria</taxon>
        <taxon>Pseudomonadati</taxon>
        <taxon>Pseudomonadota</taxon>
        <taxon>Alphaproteobacteria</taxon>
        <taxon>Hyphomicrobiales</taxon>
        <taxon>Methylobacteriaceae</taxon>
        <taxon>Microvirga</taxon>
    </lineage>
</organism>
<dbReference type="Gene3D" id="3.90.226.10">
    <property type="entry name" value="2-enoyl-CoA Hydratase, Chain A, domain 1"/>
    <property type="match status" value="1"/>
</dbReference>
<feature type="chain" id="PRO_5031281240" evidence="2">
    <location>
        <begin position="27"/>
        <end position="346"/>
    </location>
</feature>